<dbReference type="OrthoDB" id="3038990at2759"/>
<feature type="transmembrane region" description="Helical" evidence="2">
    <location>
        <begin position="63"/>
        <end position="85"/>
    </location>
</feature>
<comment type="caution">
    <text evidence="3">The sequence shown here is derived from an EMBL/GenBank/DDBJ whole genome shotgun (WGS) entry which is preliminary data.</text>
</comment>
<feature type="region of interest" description="Disordered" evidence="1">
    <location>
        <begin position="332"/>
        <end position="358"/>
    </location>
</feature>
<evidence type="ECO:0000256" key="2">
    <source>
        <dbReference type="SAM" id="Phobius"/>
    </source>
</evidence>
<feature type="transmembrane region" description="Helical" evidence="2">
    <location>
        <begin position="172"/>
        <end position="195"/>
    </location>
</feature>
<feature type="transmembrane region" description="Helical" evidence="2">
    <location>
        <begin position="130"/>
        <end position="152"/>
    </location>
</feature>
<keyword evidence="4" id="KW-1185">Reference proteome</keyword>
<dbReference type="Proteomes" id="UP000807306">
    <property type="component" value="Unassembled WGS sequence"/>
</dbReference>
<organism evidence="3 4">
    <name type="scientific">Crepidotus variabilis</name>
    <dbReference type="NCBI Taxonomy" id="179855"/>
    <lineage>
        <taxon>Eukaryota</taxon>
        <taxon>Fungi</taxon>
        <taxon>Dikarya</taxon>
        <taxon>Basidiomycota</taxon>
        <taxon>Agaricomycotina</taxon>
        <taxon>Agaricomycetes</taxon>
        <taxon>Agaricomycetidae</taxon>
        <taxon>Agaricales</taxon>
        <taxon>Agaricineae</taxon>
        <taxon>Crepidotaceae</taxon>
        <taxon>Crepidotus</taxon>
    </lineage>
</organism>
<evidence type="ECO:0000313" key="4">
    <source>
        <dbReference type="Proteomes" id="UP000807306"/>
    </source>
</evidence>
<dbReference type="EMBL" id="MU157857">
    <property type="protein sequence ID" value="KAF9527870.1"/>
    <property type="molecule type" value="Genomic_DNA"/>
</dbReference>
<gene>
    <name evidence="3" type="ORF">CPB83DRAFT_368308</name>
</gene>
<accession>A0A9P6JPS0</accession>
<evidence type="ECO:0000313" key="3">
    <source>
        <dbReference type="EMBL" id="KAF9527870.1"/>
    </source>
</evidence>
<keyword evidence="2" id="KW-1133">Transmembrane helix</keyword>
<feature type="transmembrane region" description="Helical" evidence="2">
    <location>
        <begin position="97"/>
        <end position="118"/>
    </location>
</feature>
<protein>
    <submittedName>
        <fullName evidence="3">Uncharacterized protein</fullName>
    </submittedName>
</protein>
<evidence type="ECO:0000256" key="1">
    <source>
        <dbReference type="SAM" id="MobiDB-lite"/>
    </source>
</evidence>
<feature type="compositionally biased region" description="Polar residues" evidence="1">
    <location>
        <begin position="346"/>
        <end position="358"/>
    </location>
</feature>
<proteinExistence type="predicted"/>
<keyword evidence="2" id="KW-0472">Membrane</keyword>
<name>A0A9P6JPS0_9AGAR</name>
<sequence length="358" mass="40739">MSTLFVGSSTMPNPLAPEAWQAASDAANTRITCYVPVGCLAIIIWDMLQFLPEDLTLVFFRRFAFHTLLFIVNRAVLVVWFTTTIVVMTTELHHIKVWHWVTSIAFISTHCCTGLLFLYRISIIYKGSRWVIHFFAVLWVILLGSSITVPLTTENRYISPTLYAKSVMTKEYGIFAGFMQSTYDSLICIAIVYKLGSEVVHPNRRGWRSRFLMRRASFRRLRSRLVQDNEIYLLFSICIRLPELIFFFVNHNPAIRYLIVYPDLLVMSTLASRIYRQMRLGQPGLLERGRNGEAIGFSNRWRPGSAVAFADGVDPSDTHELSLKIFGRSGENSSFIVDEGGRAAGTSDSENGPRQSRP</sequence>
<dbReference type="AlphaFoldDB" id="A0A9P6JPS0"/>
<keyword evidence="2" id="KW-0812">Transmembrane</keyword>
<reference evidence="3" key="1">
    <citation type="submission" date="2020-11" db="EMBL/GenBank/DDBJ databases">
        <authorList>
            <consortium name="DOE Joint Genome Institute"/>
            <person name="Ahrendt S."/>
            <person name="Riley R."/>
            <person name="Andreopoulos W."/>
            <person name="Labutti K."/>
            <person name="Pangilinan J."/>
            <person name="Ruiz-Duenas F.J."/>
            <person name="Barrasa J.M."/>
            <person name="Sanchez-Garcia M."/>
            <person name="Camarero S."/>
            <person name="Miyauchi S."/>
            <person name="Serrano A."/>
            <person name="Linde D."/>
            <person name="Babiker R."/>
            <person name="Drula E."/>
            <person name="Ayuso-Fernandez I."/>
            <person name="Pacheco R."/>
            <person name="Padilla G."/>
            <person name="Ferreira P."/>
            <person name="Barriuso J."/>
            <person name="Kellner H."/>
            <person name="Castanera R."/>
            <person name="Alfaro M."/>
            <person name="Ramirez L."/>
            <person name="Pisabarro A.G."/>
            <person name="Kuo A."/>
            <person name="Tritt A."/>
            <person name="Lipzen A."/>
            <person name="He G."/>
            <person name="Yan M."/>
            <person name="Ng V."/>
            <person name="Cullen D."/>
            <person name="Martin F."/>
            <person name="Rosso M.-N."/>
            <person name="Henrissat B."/>
            <person name="Hibbett D."/>
            <person name="Martinez A.T."/>
            <person name="Grigoriev I.V."/>
        </authorList>
    </citation>
    <scope>NUCLEOTIDE SEQUENCE</scope>
    <source>
        <strain evidence="3">CBS 506.95</strain>
    </source>
</reference>